<dbReference type="PANTHER" id="PTHR23044">
    <property type="entry name" value="3'-5' EXONUCLEASE ERI1-RELATED"/>
    <property type="match status" value="1"/>
</dbReference>
<keyword evidence="1" id="KW-0540">Nuclease</keyword>
<evidence type="ECO:0000313" key="5">
    <source>
        <dbReference type="EMBL" id="OES44629.1"/>
    </source>
</evidence>
<evidence type="ECO:0000313" key="6">
    <source>
        <dbReference type="Proteomes" id="UP000095658"/>
    </source>
</evidence>
<keyword evidence="2" id="KW-0378">Hydrolase</keyword>
<evidence type="ECO:0000256" key="3">
    <source>
        <dbReference type="ARBA" id="ARBA00022839"/>
    </source>
</evidence>
<comment type="caution">
    <text evidence="5">The sequence shown here is derived from an EMBL/GenBank/DDBJ whole genome shotgun (WGS) entry which is preliminary data.</text>
</comment>
<dbReference type="RefSeq" id="WP_069939219.1">
    <property type="nucleotide sequence ID" value="NZ_MAMP01000022.1"/>
</dbReference>
<dbReference type="CDD" id="cd06133">
    <property type="entry name" value="ERI-1_3'hExo_like"/>
    <property type="match status" value="1"/>
</dbReference>
<name>A0A1E7DNK1_9BACI</name>
<evidence type="ECO:0000256" key="1">
    <source>
        <dbReference type="ARBA" id="ARBA00022722"/>
    </source>
</evidence>
<evidence type="ECO:0000259" key="4">
    <source>
        <dbReference type="SMART" id="SM00479"/>
    </source>
</evidence>
<feature type="domain" description="Exonuclease" evidence="4">
    <location>
        <begin position="2"/>
        <end position="179"/>
    </location>
</feature>
<dbReference type="GO" id="GO:0003676">
    <property type="term" value="F:nucleic acid binding"/>
    <property type="evidence" value="ECO:0007669"/>
    <property type="project" value="InterPro"/>
</dbReference>
<dbReference type="InterPro" id="IPR036397">
    <property type="entry name" value="RNaseH_sf"/>
</dbReference>
<organism evidence="5 6">
    <name type="scientific">Domibacillus iocasae</name>
    <dbReference type="NCBI Taxonomy" id="1714016"/>
    <lineage>
        <taxon>Bacteria</taxon>
        <taxon>Bacillati</taxon>
        <taxon>Bacillota</taxon>
        <taxon>Bacilli</taxon>
        <taxon>Bacillales</taxon>
        <taxon>Bacillaceae</taxon>
        <taxon>Domibacillus</taxon>
    </lineage>
</organism>
<reference evidence="5 6" key="1">
    <citation type="submission" date="2016-06" db="EMBL/GenBank/DDBJ databases">
        <title>Domibacillus iocasae genome sequencing.</title>
        <authorList>
            <person name="Verma A."/>
            <person name="Pal Y."/>
            <person name="Ojha A.K."/>
            <person name="Krishnamurthi S."/>
        </authorList>
    </citation>
    <scope>NUCLEOTIDE SEQUENCE [LARGE SCALE GENOMIC DNA]</scope>
    <source>
        <strain evidence="5 6">DSM 29979</strain>
    </source>
</reference>
<dbReference type="Gene3D" id="3.30.420.10">
    <property type="entry name" value="Ribonuclease H-like superfamily/Ribonuclease H"/>
    <property type="match status" value="1"/>
</dbReference>
<gene>
    <name evidence="5" type="ORF">BA724_10225</name>
</gene>
<keyword evidence="3" id="KW-0269">Exonuclease</keyword>
<dbReference type="SUPFAM" id="SSF53098">
    <property type="entry name" value="Ribonuclease H-like"/>
    <property type="match status" value="1"/>
</dbReference>
<evidence type="ECO:0000256" key="2">
    <source>
        <dbReference type="ARBA" id="ARBA00022801"/>
    </source>
</evidence>
<dbReference type="Proteomes" id="UP000095658">
    <property type="component" value="Unassembled WGS sequence"/>
</dbReference>
<dbReference type="EMBL" id="MAMP01000022">
    <property type="protein sequence ID" value="OES44629.1"/>
    <property type="molecule type" value="Genomic_DNA"/>
</dbReference>
<dbReference type="Pfam" id="PF00929">
    <property type="entry name" value="RNase_T"/>
    <property type="match status" value="1"/>
</dbReference>
<sequence>MNYIVLDIEWNASKWDPHHLEEIIELSALKVSPATLEVVDVFSSLVKPAERLTSFTKKLTGITQRDVSSALPFPHVLKKFKAFLGTEESCFVAWGKEDFRFLEKECERYRLPFLNLSSYIDILPILQFGLYDTFNGNTPSLTKTMEVFQIEADGQAHNSLDDSMNTLKVFRYLHGKLDVHAAYKSNKTPEERYLYEDTLKSSGKRQLMKCIFAYMKKHDVDDVAFDVFFTSPIWLDRAVALDLNEHVTAVFKTEFDVQKQEASKKYISQKALLLPKC</sequence>
<accession>A0A1E7DNK1</accession>
<dbReference type="OrthoDB" id="159416at2"/>
<dbReference type="InterPro" id="IPR051274">
    <property type="entry name" value="3-5_Exoribonuclease"/>
</dbReference>
<dbReference type="AlphaFoldDB" id="A0A1E7DNK1"/>
<protein>
    <recommendedName>
        <fullName evidence="4">Exonuclease domain-containing protein</fullName>
    </recommendedName>
</protein>
<dbReference type="InterPro" id="IPR012337">
    <property type="entry name" value="RNaseH-like_sf"/>
</dbReference>
<dbReference type="SMART" id="SM00479">
    <property type="entry name" value="EXOIII"/>
    <property type="match status" value="1"/>
</dbReference>
<dbReference type="STRING" id="1714016.BA724_10225"/>
<keyword evidence="6" id="KW-1185">Reference proteome</keyword>
<dbReference type="InterPro" id="IPR013520">
    <property type="entry name" value="Ribonucl_H"/>
</dbReference>
<dbReference type="InterPro" id="IPR047201">
    <property type="entry name" value="ERI-1_3'hExo-like"/>
</dbReference>
<dbReference type="PANTHER" id="PTHR23044:SF61">
    <property type="entry name" value="3'-5' EXORIBONUCLEASE 1-RELATED"/>
    <property type="match status" value="1"/>
</dbReference>
<proteinExistence type="predicted"/>
<dbReference type="GO" id="GO:0000175">
    <property type="term" value="F:3'-5'-RNA exonuclease activity"/>
    <property type="evidence" value="ECO:0007669"/>
    <property type="project" value="InterPro"/>
</dbReference>